<accession>A0A4Y2MT98</accession>
<dbReference type="Proteomes" id="UP000499080">
    <property type="component" value="Unassembled WGS sequence"/>
</dbReference>
<evidence type="ECO:0000313" key="1">
    <source>
        <dbReference type="EMBL" id="GBN29913.1"/>
    </source>
</evidence>
<evidence type="ECO:0000313" key="2">
    <source>
        <dbReference type="Proteomes" id="UP000499080"/>
    </source>
</evidence>
<protein>
    <submittedName>
        <fullName evidence="1">Transposable element Tc1 transposase</fullName>
    </submittedName>
</protein>
<proteinExistence type="predicted"/>
<sequence>MSFGVMKANTCCLVRMGYNESSSPRQSFQPQVADSNNEAWGGGNVMVSRCVSRLGMSPLRRIQGIMDKFQYEDILENTMRPYAHNYVGRGFIFKQDNDSKYRSKHNQNRFSRRHAALLDWPSQSPGLNIIEGVWAELESRLVGRNARNADEEFSELEEEWKKIPLSFIQTLLDSMPRRCQAVINAKGFSTKVQIIPVEGMLRPKQGELKEKGMGGQPIILKILDAGIRRAVQCILMSRFRVPSQLGEIY</sequence>
<keyword evidence="2" id="KW-1185">Reference proteome</keyword>
<dbReference type="Gene3D" id="3.30.420.10">
    <property type="entry name" value="Ribonuclease H-like superfamily/Ribonuclease H"/>
    <property type="match status" value="1"/>
</dbReference>
<dbReference type="EMBL" id="BGPR01007839">
    <property type="protein sequence ID" value="GBN29913.1"/>
    <property type="molecule type" value="Genomic_DNA"/>
</dbReference>
<name>A0A4Y2MT98_ARAVE</name>
<organism evidence="1 2">
    <name type="scientific">Araneus ventricosus</name>
    <name type="common">Orbweaver spider</name>
    <name type="synonym">Epeira ventricosa</name>
    <dbReference type="NCBI Taxonomy" id="182803"/>
    <lineage>
        <taxon>Eukaryota</taxon>
        <taxon>Metazoa</taxon>
        <taxon>Ecdysozoa</taxon>
        <taxon>Arthropoda</taxon>
        <taxon>Chelicerata</taxon>
        <taxon>Arachnida</taxon>
        <taxon>Araneae</taxon>
        <taxon>Araneomorphae</taxon>
        <taxon>Entelegynae</taxon>
        <taxon>Araneoidea</taxon>
        <taxon>Araneidae</taxon>
        <taxon>Araneus</taxon>
    </lineage>
</organism>
<comment type="caution">
    <text evidence="1">The sequence shown here is derived from an EMBL/GenBank/DDBJ whole genome shotgun (WGS) entry which is preliminary data.</text>
</comment>
<gene>
    <name evidence="1" type="primary">tc1a_315</name>
    <name evidence="1" type="ORF">AVEN_253449_1</name>
</gene>
<dbReference type="GO" id="GO:0003676">
    <property type="term" value="F:nucleic acid binding"/>
    <property type="evidence" value="ECO:0007669"/>
    <property type="project" value="InterPro"/>
</dbReference>
<dbReference type="InterPro" id="IPR036397">
    <property type="entry name" value="RNaseH_sf"/>
</dbReference>
<reference evidence="1 2" key="1">
    <citation type="journal article" date="2019" name="Sci. Rep.">
        <title>Orb-weaving spider Araneus ventricosus genome elucidates the spidroin gene catalogue.</title>
        <authorList>
            <person name="Kono N."/>
            <person name="Nakamura H."/>
            <person name="Ohtoshi R."/>
            <person name="Moran D.A.P."/>
            <person name="Shinohara A."/>
            <person name="Yoshida Y."/>
            <person name="Fujiwara M."/>
            <person name="Mori M."/>
            <person name="Tomita M."/>
            <person name="Arakawa K."/>
        </authorList>
    </citation>
    <scope>NUCLEOTIDE SEQUENCE [LARGE SCALE GENOMIC DNA]</scope>
</reference>
<dbReference type="OrthoDB" id="6437518at2759"/>
<dbReference type="AlphaFoldDB" id="A0A4Y2MT98"/>